<protein>
    <submittedName>
        <fullName evidence="1">Uncharacterized protein</fullName>
    </submittedName>
</protein>
<organism evidence="1 2">
    <name type="scientific">Turicibacter sanguinis</name>
    <dbReference type="NCBI Taxonomy" id="154288"/>
    <lineage>
        <taxon>Bacteria</taxon>
        <taxon>Bacillati</taxon>
        <taxon>Bacillota</taxon>
        <taxon>Erysipelotrichia</taxon>
        <taxon>Erysipelotrichales</taxon>
        <taxon>Turicibacteraceae</taxon>
        <taxon>Turicibacter</taxon>
    </lineage>
</organism>
<dbReference type="AlphaFoldDB" id="A0A173R4Y6"/>
<dbReference type="OrthoDB" id="1653343at2"/>
<proteinExistence type="predicted"/>
<dbReference type="GeneID" id="60059946"/>
<accession>A0A173R4Y6</accession>
<comment type="caution">
    <text evidence="1">The sequence shown here is derived from an EMBL/GenBank/DDBJ whole genome shotgun (WGS) entry which is preliminary data.</text>
</comment>
<dbReference type="Proteomes" id="UP000487649">
    <property type="component" value="Unassembled WGS sequence"/>
</dbReference>
<evidence type="ECO:0000313" key="2">
    <source>
        <dbReference type="Proteomes" id="UP000487649"/>
    </source>
</evidence>
<name>A0A173R4Y6_9FIRM</name>
<dbReference type="InterPro" id="IPR028994">
    <property type="entry name" value="Integrin_alpha_N"/>
</dbReference>
<dbReference type="SUPFAM" id="SSF69318">
    <property type="entry name" value="Integrin alpha N-terminal domain"/>
    <property type="match status" value="1"/>
</dbReference>
<dbReference type="EMBL" id="WMQE01000008">
    <property type="protein sequence ID" value="MTK20760.1"/>
    <property type="molecule type" value="Genomic_DNA"/>
</dbReference>
<sequence>MEYGISGYRSSQNHYRTKTVVQLDKHQSDLSGDGVAETIYLLGIKNNDDLIINEITLVIENGKDKERRYYAIPTSSGMGGGIHVEDFNHDGQLDIGVYILSGGTGNELKYYLLLNHNHEFCLAFSSDMYEEKMKYQVQYLDRYQVEVKNLNSEQTRLINLKDKSPEYLKVIYDEQGMLKEPIQGIVAHVSDADSIESKMFDQGSDLILTHRILGRSHNDTLGYVSAYLVFDNEKYHVYKILVSQ</sequence>
<dbReference type="RefSeq" id="WP_006785044.1">
    <property type="nucleotide sequence ID" value="NZ_CABJBH010000013.1"/>
</dbReference>
<reference evidence="1 2" key="1">
    <citation type="journal article" date="2019" name="Nat. Med.">
        <title>A library of human gut bacterial isolates paired with longitudinal multiomics data enables mechanistic microbiome research.</title>
        <authorList>
            <person name="Poyet M."/>
            <person name="Groussin M."/>
            <person name="Gibbons S.M."/>
            <person name="Avila-Pacheco J."/>
            <person name="Jiang X."/>
            <person name="Kearney S.M."/>
            <person name="Perrotta A.R."/>
            <person name="Berdy B."/>
            <person name="Zhao S."/>
            <person name="Lieberman T.D."/>
            <person name="Swanson P.K."/>
            <person name="Smith M."/>
            <person name="Roesemann S."/>
            <person name="Alexander J.E."/>
            <person name="Rich S.A."/>
            <person name="Livny J."/>
            <person name="Vlamakis H."/>
            <person name="Clish C."/>
            <person name="Bullock K."/>
            <person name="Deik A."/>
            <person name="Scott J."/>
            <person name="Pierce K.A."/>
            <person name="Xavier R.J."/>
            <person name="Alm E.J."/>
        </authorList>
    </citation>
    <scope>NUCLEOTIDE SEQUENCE [LARGE SCALE GENOMIC DNA]</scope>
    <source>
        <strain evidence="1 2">BIOML-A198</strain>
    </source>
</reference>
<gene>
    <name evidence="1" type="ORF">GMA92_04820</name>
</gene>
<evidence type="ECO:0000313" key="1">
    <source>
        <dbReference type="EMBL" id="MTK20760.1"/>
    </source>
</evidence>